<dbReference type="SUPFAM" id="SSF53850">
    <property type="entry name" value="Periplasmic binding protein-like II"/>
    <property type="match status" value="1"/>
</dbReference>
<dbReference type="SUPFAM" id="SSF46785">
    <property type="entry name" value="Winged helix' DNA-binding domain"/>
    <property type="match status" value="1"/>
</dbReference>
<dbReference type="InterPro" id="IPR036388">
    <property type="entry name" value="WH-like_DNA-bd_sf"/>
</dbReference>
<comment type="caution">
    <text evidence="7">The sequence shown here is derived from an EMBL/GenBank/DDBJ whole genome shotgun (WGS) entry which is preliminary data.</text>
</comment>
<comment type="similarity">
    <text evidence="1">Belongs to the LysR transcriptional regulatory family.</text>
</comment>
<gene>
    <name evidence="7" type="ORF">GCM10011489_19250</name>
</gene>
<proteinExistence type="inferred from homology"/>
<dbReference type="Gene3D" id="3.40.190.290">
    <property type="match status" value="1"/>
</dbReference>
<dbReference type="Pfam" id="PF00126">
    <property type="entry name" value="HTH_1"/>
    <property type="match status" value="1"/>
</dbReference>
<keyword evidence="3" id="KW-0238">DNA-binding</keyword>
<dbReference type="EMBL" id="BMGC01000011">
    <property type="protein sequence ID" value="GGB31197.1"/>
    <property type="molecule type" value="Genomic_DNA"/>
</dbReference>
<dbReference type="CDD" id="cd05466">
    <property type="entry name" value="PBP2_LTTR_substrate"/>
    <property type="match status" value="1"/>
</dbReference>
<evidence type="ECO:0000256" key="4">
    <source>
        <dbReference type="ARBA" id="ARBA00023159"/>
    </source>
</evidence>
<dbReference type="PRINTS" id="PR00039">
    <property type="entry name" value="HTHLYSR"/>
</dbReference>
<dbReference type="GO" id="GO:0032993">
    <property type="term" value="C:protein-DNA complex"/>
    <property type="evidence" value="ECO:0007669"/>
    <property type="project" value="TreeGrafter"/>
</dbReference>
<dbReference type="Gene3D" id="1.10.10.10">
    <property type="entry name" value="Winged helix-like DNA-binding domain superfamily/Winged helix DNA-binding domain"/>
    <property type="match status" value="1"/>
</dbReference>
<protein>
    <submittedName>
        <fullName evidence="7">LysR family transcriptional regulator</fullName>
    </submittedName>
</protein>
<dbReference type="PANTHER" id="PTHR30346">
    <property type="entry name" value="TRANSCRIPTIONAL DUAL REGULATOR HCAR-RELATED"/>
    <property type="match status" value="1"/>
</dbReference>
<keyword evidence="8" id="KW-1185">Reference proteome</keyword>
<dbReference type="GO" id="GO:0003700">
    <property type="term" value="F:DNA-binding transcription factor activity"/>
    <property type="evidence" value="ECO:0007669"/>
    <property type="project" value="InterPro"/>
</dbReference>
<evidence type="ECO:0000256" key="1">
    <source>
        <dbReference type="ARBA" id="ARBA00009437"/>
    </source>
</evidence>
<organism evidence="7 8">
    <name type="scientific">Gordonia jinhuaensis</name>
    <dbReference type="NCBI Taxonomy" id="1517702"/>
    <lineage>
        <taxon>Bacteria</taxon>
        <taxon>Bacillati</taxon>
        <taxon>Actinomycetota</taxon>
        <taxon>Actinomycetes</taxon>
        <taxon>Mycobacteriales</taxon>
        <taxon>Gordoniaceae</taxon>
        <taxon>Gordonia</taxon>
    </lineage>
</organism>
<evidence type="ECO:0000313" key="8">
    <source>
        <dbReference type="Proteomes" id="UP000621454"/>
    </source>
</evidence>
<evidence type="ECO:0000256" key="2">
    <source>
        <dbReference type="ARBA" id="ARBA00023015"/>
    </source>
</evidence>
<evidence type="ECO:0000256" key="3">
    <source>
        <dbReference type="ARBA" id="ARBA00023125"/>
    </source>
</evidence>
<dbReference type="FunFam" id="1.10.10.10:FF:000001">
    <property type="entry name" value="LysR family transcriptional regulator"/>
    <property type="match status" value="1"/>
</dbReference>
<dbReference type="InterPro" id="IPR005119">
    <property type="entry name" value="LysR_subst-bd"/>
</dbReference>
<dbReference type="Proteomes" id="UP000621454">
    <property type="component" value="Unassembled WGS sequence"/>
</dbReference>
<accession>A0A916T5K9</accession>
<evidence type="ECO:0000259" key="6">
    <source>
        <dbReference type="PROSITE" id="PS50931"/>
    </source>
</evidence>
<evidence type="ECO:0000256" key="5">
    <source>
        <dbReference type="ARBA" id="ARBA00023163"/>
    </source>
</evidence>
<sequence length="289" mass="31183">MEYFLAVVDEQSFTRAAARCHVTQPTISAAVHALERELGEQLFDRTSRGVALTDGGRLLLPHARRAVAAGDDARAEFSARRGLHRGQLRLGTGGGVERTTVPELLGAFRRRYPGIDVELREGTSLPLMTQVVEGALHLAIIAQQPDPLPAVLDFAPMFGDELVAAFDPSVFSVPTDPMDLAALAAYPVISYPTTSALRRALDIAAAKVSASLDVSYVANDVRLQLALAAQGIGVAVCAGSDPALHSTSALVIRDLDPAPYFEKVLIWRRDGQPPAVRAFLDLWHERMTR</sequence>
<dbReference type="InterPro" id="IPR036390">
    <property type="entry name" value="WH_DNA-bd_sf"/>
</dbReference>
<dbReference type="PROSITE" id="PS50931">
    <property type="entry name" value="HTH_LYSR"/>
    <property type="match status" value="1"/>
</dbReference>
<dbReference type="AlphaFoldDB" id="A0A916T5K9"/>
<keyword evidence="5" id="KW-0804">Transcription</keyword>
<dbReference type="PANTHER" id="PTHR30346:SF9">
    <property type="entry name" value="LYSR FAMILY TRANSCRIPTIONAL REGULATOR"/>
    <property type="match status" value="1"/>
</dbReference>
<keyword evidence="4" id="KW-0010">Activator</keyword>
<evidence type="ECO:0000313" key="7">
    <source>
        <dbReference type="EMBL" id="GGB31197.1"/>
    </source>
</evidence>
<dbReference type="GO" id="GO:0003677">
    <property type="term" value="F:DNA binding"/>
    <property type="evidence" value="ECO:0007669"/>
    <property type="project" value="UniProtKB-KW"/>
</dbReference>
<reference evidence="7" key="1">
    <citation type="journal article" date="2014" name="Int. J. Syst. Evol. Microbiol.">
        <title>Complete genome sequence of Corynebacterium casei LMG S-19264T (=DSM 44701T), isolated from a smear-ripened cheese.</title>
        <authorList>
            <consortium name="US DOE Joint Genome Institute (JGI-PGF)"/>
            <person name="Walter F."/>
            <person name="Albersmeier A."/>
            <person name="Kalinowski J."/>
            <person name="Ruckert C."/>
        </authorList>
    </citation>
    <scope>NUCLEOTIDE SEQUENCE</scope>
    <source>
        <strain evidence="7">CGMCC 1.12827</strain>
    </source>
</reference>
<dbReference type="InterPro" id="IPR000847">
    <property type="entry name" value="LysR_HTH_N"/>
</dbReference>
<keyword evidence="2" id="KW-0805">Transcription regulation</keyword>
<feature type="domain" description="HTH lysR-type" evidence="6">
    <location>
        <begin position="1"/>
        <end position="53"/>
    </location>
</feature>
<dbReference type="Pfam" id="PF03466">
    <property type="entry name" value="LysR_substrate"/>
    <property type="match status" value="1"/>
</dbReference>
<reference evidence="7" key="2">
    <citation type="submission" date="2020-09" db="EMBL/GenBank/DDBJ databases">
        <authorList>
            <person name="Sun Q."/>
            <person name="Zhou Y."/>
        </authorList>
    </citation>
    <scope>NUCLEOTIDE SEQUENCE</scope>
    <source>
        <strain evidence="7">CGMCC 1.12827</strain>
    </source>
</reference>
<name>A0A916T5K9_9ACTN</name>